<organism evidence="2 3">
    <name type="scientific">Parasphingorhabdus marina DSM 22363</name>
    <dbReference type="NCBI Taxonomy" id="1123272"/>
    <lineage>
        <taxon>Bacteria</taxon>
        <taxon>Pseudomonadati</taxon>
        <taxon>Pseudomonadota</taxon>
        <taxon>Alphaproteobacteria</taxon>
        <taxon>Sphingomonadales</taxon>
        <taxon>Sphingomonadaceae</taxon>
        <taxon>Parasphingorhabdus</taxon>
    </lineage>
</organism>
<reference evidence="3" key="1">
    <citation type="submission" date="2016-11" db="EMBL/GenBank/DDBJ databases">
        <authorList>
            <person name="Varghese N."/>
            <person name="Submissions S."/>
        </authorList>
    </citation>
    <scope>NUCLEOTIDE SEQUENCE [LARGE SCALE GENOMIC DNA]</scope>
    <source>
        <strain evidence="3">DSM 22363</strain>
    </source>
</reference>
<keyword evidence="3" id="KW-1185">Reference proteome</keyword>
<feature type="transmembrane region" description="Helical" evidence="1">
    <location>
        <begin position="100"/>
        <end position="126"/>
    </location>
</feature>
<evidence type="ECO:0000256" key="1">
    <source>
        <dbReference type="SAM" id="Phobius"/>
    </source>
</evidence>
<accession>A0A1N6H0C2</accession>
<protein>
    <submittedName>
        <fullName evidence="2">Uncharacterized protein</fullName>
    </submittedName>
</protein>
<gene>
    <name evidence="2" type="ORF">SAMN02745824_3077</name>
</gene>
<name>A0A1N6H0C2_9SPHN</name>
<feature type="transmembrane region" description="Helical" evidence="1">
    <location>
        <begin position="71"/>
        <end position="94"/>
    </location>
</feature>
<proteinExistence type="predicted"/>
<dbReference type="AlphaFoldDB" id="A0A1N6H0C2"/>
<sequence length="135" mass="14982">MNKTLVTGLLAGLTIFAAGFVLGIIRTLWLVPQMPAWQAVLIEGPVILTLTWFVLRFWVRRGAISAATSTRLMFGGMALITLWLCEWIMTIALMTEDPGFFFRSLATLPGAMGLAGQLLIIFMPLWMKPGQDPIR</sequence>
<evidence type="ECO:0000313" key="2">
    <source>
        <dbReference type="EMBL" id="SIO13250.1"/>
    </source>
</evidence>
<keyword evidence="1" id="KW-0472">Membrane</keyword>
<dbReference type="OrthoDB" id="7877055at2"/>
<dbReference type="Proteomes" id="UP000185192">
    <property type="component" value="Unassembled WGS sequence"/>
</dbReference>
<evidence type="ECO:0000313" key="3">
    <source>
        <dbReference type="Proteomes" id="UP000185192"/>
    </source>
</evidence>
<dbReference type="EMBL" id="FSQW01000002">
    <property type="protein sequence ID" value="SIO13250.1"/>
    <property type="molecule type" value="Genomic_DNA"/>
</dbReference>
<keyword evidence="1" id="KW-1133">Transmembrane helix</keyword>
<dbReference type="RefSeq" id="WP_074205999.1">
    <property type="nucleotide sequence ID" value="NZ_FSQW01000002.1"/>
</dbReference>
<keyword evidence="1" id="KW-0812">Transmembrane</keyword>
<feature type="transmembrane region" description="Helical" evidence="1">
    <location>
        <begin position="39"/>
        <end position="59"/>
    </location>
</feature>